<dbReference type="InterPro" id="IPR005174">
    <property type="entry name" value="KIB1-4_b-propeller"/>
</dbReference>
<dbReference type="HOGENOM" id="CLU_700883_0_0_1"/>
<organism evidence="2">
    <name type="scientific">Oryza punctata</name>
    <name type="common">Red rice</name>
    <dbReference type="NCBI Taxonomy" id="4537"/>
    <lineage>
        <taxon>Eukaryota</taxon>
        <taxon>Viridiplantae</taxon>
        <taxon>Streptophyta</taxon>
        <taxon>Embryophyta</taxon>
        <taxon>Tracheophyta</taxon>
        <taxon>Spermatophyta</taxon>
        <taxon>Magnoliopsida</taxon>
        <taxon>Liliopsida</taxon>
        <taxon>Poales</taxon>
        <taxon>Poaceae</taxon>
        <taxon>BOP clade</taxon>
        <taxon>Oryzoideae</taxon>
        <taxon>Oryzeae</taxon>
        <taxon>Oryzinae</taxon>
        <taxon>Oryza</taxon>
    </lineage>
</organism>
<dbReference type="PANTHER" id="PTHR44259">
    <property type="entry name" value="OS07G0183000 PROTEIN-RELATED"/>
    <property type="match status" value="1"/>
</dbReference>
<dbReference type="EnsemblPlants" id="OPUNC01G42560.1">
    <property type="protein sequence ID" value="OPUNC01G42560.1"/>
    <property type="gene ID" value="OPUNC01G42560"/>
</dbReference>
<evidence type="ECO:0000313" key="2">
    <source>
        <dbReference type="EnsemblPlants" id="OPUNC01G42600.1"/>
    </source>
</evidence>
<accession>A0A0E0JTI0</accession>
<dbReference type="Gene3D" id="1.20.1280.50">
    <property type="match status" value="1"/>
</dbReference>
<dbReference type="OMA" id="EWRARDD"/>
<dbReference type="Proteomes" id="UP000026962">
    <property type="component" value="Chromosome 1"/>
</dbReference>
<proteinExistence type="predicted"/>
<feature type="domain" description="KIB1-4 beta-propeller" evidence="1">
    <location>
        <begin position="93"/>
        <end position="400"/>
    </location>
</feature>
<dbReference type="Gramene" id="OPUNC01G42600.1">
    <property type="protein sequence ID" value="OPUNC01G42600.1"/>
    <property type="gene ID" value="OPUNC01G42600"/>
</dbReference>
<dbReference type="Gramene" id="OPUNC01G42560.1">
    <property type="protein sequence ID" value="OPUNC01G42560.1"/>
    <property type="gene ID" value="OPUNC01G42560"/>
</dbReference>
<dbReference type="FunFam" id="1.20.1280.50:FF:000065">
    <property type="entry name" value="F-box protein SKIP23"/>
    <property type="match status" value="1"/>
</dbReference>
<sequence length="444" mass="48589">MAAAADGIAAAVVDWSDLLPVILEDISQRVHGDDRAVFAAVCKSWRRAASTAGPRLNRHSLHLVALCSGANTVDFSSRHGDVVKTAYLGSGGARPHRIIGCSHGWLVVVDEVCGVSLIEPFTDGAQVPLPPVTSFDCEYFVTAVGVDGDGIPEYFAVDNHAYHYHLQGLRKIEWKPPKLVPVQSMRDEFFQKAAIAPSSHRKESYAAVMVIHSGGSGLAVARSGDEHWTSLPTPALTRYADVIWHNGAFYTLTRGDGAVEAWEPDGRALKPRLVTGPVMRWEFKRLVEFHNDTFHQPAFYEGARYLAKPADGSGGGLLLVSTVDILDDSNALRTRRFKVFDVDEDKGEWRARDDVGDAAVLVGINHGECVSTREYPCLKPNCVYYVVKSFAADFEEADEEEKGCSRYESGVCDLKTGVASRMSVFRRAAGGHPVWFVPSPASRR</sequence>
<evidence type="ECO:0000313" key="3">
    <source>
        <dbReference type="Proteomes" id="UP000026962"/>
    </source>
</evidence>
<evidence type="ECO:0000259" key="1">
    <source>
        <dbReference type="Pfam" id="PF03478"/>
    </source>
</evidence>
<reference evidence="2" key="1">
    <citation type="submission" date="2015-04" db="UniProtKB">
        <authorList>
            <consortium name="EnsemblPlants"/>
        </authorList>
    </citation>
    <scope>IDENTIFICATION</scope>
</reference>
<dbReference type="Pfam" id="PF03478">
    <property type="entry name" value="Beta-prop_KIB1-4"/>
    <property type="match status" value="1"/>
</dbReference>
<dbReference type="PANTHER" id="PTHR44259:SF99">
    <property type="entry name" value="OS01G0942200 PROTEIN"/>
    <property type="match status" value="1"/>
</dbReference>
<dbReference type="AlphaFoldDB" id="A0A0E0JTI0"/>
<dbReference type="EnsemblPlants" id="OPUNC01G42600.1">
    <property type="protein sequence ID" value="OPUNC01G42600.1"/>
    <property type="gene ID" value="OPUNC01G42600"/>
</dbReference>
<reference evidence="2" key="2">
    <citation type="submission" date="2018-05" db="EMBL/GenBank/DDBJ databases">
        <title>OpunRS2 (Oryza punctata Reference Sequence Version 2).</title>
        <authorList>
            <person name="Zhang J."/>
            <person name="Kudrna D."/>
            <person name="Lee S."/>
            <person name="Talag J."/>
            <person name="Welchert J."/>
            <person name="Wing R.A."/>
        </authorList>
    </citation>
    <scope>NUCLEOTIDE SEQUENCE [LARGE SCALE GENOMIC DNA]</scope>
</reference>
<name>A0A0E0JTI0_ORYPU</name>
<protein>
    <recommendedName>
        <fullName evidence="1">KIB1-4 beta-propeller domain-containing protein</fullName>
    </recommendedName>
</protein>
<keyword evidence="3" id="KW-1185">Reference proteome</keyword>
<dbReference type="InterPro" id="IPR050942">
    <property type="entry name" value="F-box_BR-signaling"/>
</dbReference>
<dbReference type="STRING" id="4537.A0A0E0JTI0"/>